<evidence type="ECO:0000256" key="1">
    <source>
        <dbReference type="SAM" id="MobiDB-lite"/>
    </source>
</evidence>
<feature type="region of interest" description="Disordered" evidence="1">
    <location>
        <begin position="1"/>
        <end position="25"/>
    </location>
</feature>
<proteinExistence type="predicted"/>
<dbReference type="Pfam" id="PF22936">
    <property type="entry name" value="Pol_BBD"/>
    <property type="match status" value="1"/>
</dbReference>
<gene>
    <name evidence="3" type="ORF">CDL12_09919</name>
</gene>
<comment type="caution">
    <text evidence="3">The sequence shown here is derived from an EMBL/GenBank/DDBJ whole genome shotgun (WGS) entry which is preliminary data.</text>
</comment>
<dbReference type="EMBL" id="NKXS01001673">
    <property type="protein sequence ID" value="PIN17418.1"/>
    <property type="molecule type" value="Genomic_DNA"/>
</dbReference>
<evidence type="ECO:0000259" key="2">
    <source>
        <dbReference type="Pfam" id="PF22936"/>
    </source>
</evidence>
<keyword evidence="4" id="KW-1185">Reference proteome</keyword>
<sequence length="334" mass="38044">MGRVWGRVSLSRTPPRETPPRPAPSRPMSVFVIYANSDRPKGRLLFGRNDKYTCGAKISSSTISANVNSIPMLSGTNFKDWKENILIVLDCMDKRDLEKWERSNRMSIMIMKRAVPEAFRGTMFDEDNGKLFLEELEKCFAQSKKAETSTLLAKPVSMSQFKVSYNTQSDKWSLNELISHHVQGKERLKQDQPESAHLATFSKKVQKKQDLELYCFFYKKVGHKKKDCPKYVAWRVRKDSGATTEISISMQGCLRSRVPTDAERFIFVGNGKSMGVVAIGTFRLLLKTGSYFDLEETFVVPSFRQNLISVSILDKSGYSCSFGNNKFSLFDIQI</sequence>
<evidence type="ECO:0000313" key="4">
    <source>
        <dbReference type="Proteomes" id="UP000231279"/>
    </source>
</evidence>
<evidence type="ECO:0000313" key="3">
    <source>
        <dbReference type="EMBL" id="PIN17418.1"/>
    </source>
</evidence>
<reference evidence="4" key="1">
    <citation type="journal article" date="2018" name="Gigascience">
        <title>Genome assembly of the Pink Ipe (Handroanthus impetiginosus, Bignoniaceae), a highly valued, ecologically keystone Neotropical timber forest tree.</title>
        <authorList>
            <person name="Silva-Junior O.B."/>
            <person name="Grattapaglia D."/>
            <person name="Novaes E."/>
            <person name="Collevatti R.G."/>
        </authorList>
    </citation>
    <scope>NUCLEOTIDE SEQUENCE [LARGE SCALE GENOMIC DNA]</scope>
    <source>
        <strain evidence="4">cv. UFG-1</strain>
    </source>
</reference>
<dbReference type="InterPro" id="IPR054722">
    <property type="entry name" value="PolX-like_BBD"/>
</dbReference>
<protein>
    <recommendedName>
        <fullName evidence="2">Retrovirus-related Pol polyprotein from transposon TNT 1-94-like beta-barrel domain-containing protein</fullName>
    </recommendedName>
</protein>
<dbReference type="AlphaFoldDB" id="A0A2G9HIS4"/>
<name>A0A2G9HIS4_9LAMI</name>
<dbReference type="OrthoDB" id="1633296at2759"/>
<organism evidence="3 4">
    <name type="scientific">Handroanthus impetiginosus</name>
    <dbReference type="NCBI Taxonomy" id="429701"/>
    <lineage>
        <taxon>Eukaryota</taxon>
        <taxon>Viridiplantae</taxon>
        <taxon>Streptophyta</taxon>
        <taxon>Embryophyta</taxon>
        <taxon>Tracheophyta</taxon>
        <taxon>Spermatophyta</taxon>
        <taxon>Magnoliopsida</taxon>
        <taxon>eudicotyledons</taxon>
        <taxon>Gunneridae</taxon>
        <taxon>Pentapetalae</taxon>
        <taxon>asterids</taxon>
        <taxon>lamiids</taxon>
        <taxon>Lamiales</taxon>
        <taxon>Bignoniaceae</taxon>
        <taxon>Crescentiina</taxon>
        <taxon>Tabebuia alliance</taxon>
        <taxon>Handroanthus</taxon>
    </lineage>
</organism>
<feature type="domain" description="Retrovirus-related Pol polyprotein from transposon TNT 1-94-like beta-barrel" evidence="2">
    <location>
        <begin position="239"/>
        <end position="318"/>
    </location>
</feature>
<accession>A0A2G9HIS4</accession>
<dbReference type="Proteomes" id="UP000231279">
    <property type="component" value="Unassembled WGS sequence"/>
</dbReference>